<accession>A0A429GFR6</accession>
<dbReference type="EMBL" id="RCOS01000145">
    <property type="protein sequence ID" value="RSN72636.1"/>
    <property type="molecule type" value="Genomic_DNA"/>
</dbReference>
<protein>
    <submittedName>
        <fullName evidence="1">Uncharacterized protein</fullName>
    </submittedName>
</protein>
<sequence length="129" mass="15144">MGDGHVLKSWYLVDRAKRLMKKAAEEEQNEEARKAIKDILMHLDMLSVEFDGLVVEILRKRTQENMKIEKKEEKQEEKATEGQIRYIKDLCSRLNIPFNEDEIRAMTKKEASAKIEELLQRRGGKRNAN</sequence>
<organism evidence="1 2">
    <name type="scientific">Candidatus Methanodesulfokora washburnensis</name>
    <dbReference type="NCBI Taxonomy" id="2478471"/>
    <lineage>
        <taxon>Archaea</taxon>
        <taxon>Thermoproteota</taxon>
        <taxon>Candidatus Korarchaeia</taxon>
        <taxon>Candidatus Korarchaeia incertae sedis</taxon>
        <taxon>Candidatus Methanodesulfokora</taxon>
    </lineage>
</organism>
<keyword evidence="2" id="KW-1185">Reference proteome</keyword>
<evidence type="ECO:0000313" key="2">
    <source>
        <dbReference type="Proteomes" id="UP000277582"/>
    </source>
</evidence>
<name>A0A429GFR6_9CREN</name>
<proteinExistence type="predicted"/>
<dbReference type="Proteomes" id="UP000277582">
    <property type="component" value="Unassembled WGS sequence"/>
</dbReference>
<dbReference type="AlphaFoldDB" id="A0A429GFR6"/>
<dbReference type="RefSeq" id="WP_125672380.1">
    <property type="nucleotide sequence ID" value="NZ_RCOS01000145.1"/>
</dbReference>
<evidence type="ECO:0000313" key="1">
    <source>
        <dbReference type="EMBL" id="RSN72636.1"/>
    </source>
</evidence>
<gene>
    <name evidence="1" type="ORF">D6D85_12960</name>
</gene>
<comment type="caution">
    <text evidence="1">The sequence shown here is derived from an EMBL/GenBank/DDBJ whole genome shotgun (WGS) entry which is preliminary data.</text>
</comment>
<reference evidence="1 2" key="1">
    <citation type="submission" date="2018-10" db="EMBL/GenBank/DDBJ databases">
        <title>Co-occurring genomic capacity for anaerobic methane metabolism and dissimilatory sulfite reduction discovered in the Korarchaeota.</title>
        <authorList>
            <person name="Mckay L.J."/>
            <person name="Dlakic M."/>
            <person name="Fields M.W."/>
            <person name="Delmont T.O."/>
            <person name="Eren A.M."/>
            <person name="Jay Z.J."/>
            <person name="Klingelsmith K.B."/>
            <person name="Rusch D.B."/>
            <person name="Inskeep W.P."/>
        </authorList>
    </citation>
    <scope>NUCLEOTIDE SEQUENCE [LARGE SCALE GENOMIC DNA]</scope>
    <source>
        <strain evidence="1 2">MDKW</strain>
    </source>
</reference>